<dbReference type="SUPFAM" id="SSF52200">
    <property type="entry name" value="Toll/Interleukin receptor TIR domain"/>
    <property type="match status" value="1"/>
</dbReference>
<dbReference type="Proteomes" id="UP000604475">
    <property type="component" value="Unassembled WGS sequence"/>
</dbReference>
<dbReference type="GO" id="GO:0007165">
    <property type="term" value="P:signal transduction"/>
    <property type="evidence" value="ECO:0007669"/>
    <property type="project" value="InterPro"/>
</dbReference>
<dbReference type="InterPro" id="IPR002182">
    <property type="entry name" value="NB-ARC"/>
</dbReference>
<dbReference type="AlphaFoldDB" id="A0A937RLI1"/>
<evidence type="ECO:0000259" key="1">
    <source>
        <dbReference type="PROSITE" id="PS50104"/>
    </source>
</evidence>
<dbReference type="Pfam" id="PF00931">
    <property type="entry name" value="NB-ARC"/>
    <property type="match status" value="1"/>
</dbReference>
<dbReference type="Gene3D" id="3.40.50.300">
    <property type="entry name" value="P-loop containing nucleotide triphosphate hydrolases"/>
    <property type="match status" value="1"/>
</dbReference>
<accession>A0A937RLI1</accession>
<dbReference type="SUPFAM" id="SSF48452">
    <property type="entry name" value="TPR-like"/>
    <property type="match status" value="1"/>
</dbReference>
<organism evidence="2 3">
    <name type="scientific">Frankia nepalensis</name>
    <dbReference type="NCBI Taxonomy" id="1836974"/>
    <lineage>
        <taxon>Bacteria</taxon>
        <taxon>Bacillati</taxon>
        <taxon>Actinomycetota</taxon>
        <taxon>Actinomycetes</taxon>
        <taxon>Frankiales</taxon>
        <taxon>Frankiaceae</taxon>
        <taxon>Frankia</taxon>
    </lineage>
</organism>
<comment type="caution">
    <text evidence="2">The sequence shown here is derived from an EMBL/GenBank/DDBJ whole genome shotgun (WGS) entry which is preliminary data.</text>
</comment>
<dbReference type="PANTHER" id="PTHR46082">
    <property type="entry name" value="ATP/GTP-BINDING PROTEIN-RELATED"/>
    <property type="match status" value="1"/>
</dbReference>
<gene>
    <name evidence="2" type="ORF">I7412_36420</name>
</gene>
<dbReference type="InterPro" id="IPR011990">
    <property type="entry name" value="TPR-like_helical_dom_sf"/>
</dbReference>
<reference evidence="2" key="1">
    <citation type="submission" date="2020-12" db="EMBL/GenBank/DDBJ databases">
        <title>Genomic characterization of non-nitrogen-fixing Frankia strains.</title>
        <authorList>
            <person name="Carlos-Shanley C."/>
            <person name="Guerra T."/>
            <person name="Hahn D."/>
        </authorList>
    </citation>
    <scope>NUCLEOTIDE SEQUENCE</scope>
    <source>
        <strain evidence="2">CN6</strain>
    </source>
</reference>
<dbReference type="Pfam" id="PF13676">
    <property type="entry name" value="TIR_2"/>
    <property type="match status" value="1"/>
</dbReference>
<dbReference type="NCBIfam" id="NF040586">
    <property type="entry name" value="FxSxx_TPR"/>
    <property type="match status" value="1"/>
</dbReference>
<dbReference type="PROSITE" id="PS50104">
    <property type="entry name" value="TIR"/>
    <property type="match status" value="1"/>
</dbReference>
<evidence type="ECO:0000313" key="3">
    <source>
        <dbReference type="Proteomes" id="UP000604475"/>
    </source>
</evidence>
<dbReference type="SUPFAM" id="SSF52540">
    <property type="entry name" value="P-loop containing nucleoside triphosphate hydrolases"/>
    <property type="match status" value="1"/>
</dbReference>
<dbReference type="Gene3D" id="3.40.50.10140">
    <property type="entry name" value="Toll/interleukin-1 receptor homology (TIR) domain"/>
    <property type="match status" value="1"/>
</dbReference>
<dbReference type="PANTHER" id="PTHR46082:SF6">
    <property type="entry name" value="AAA+ ATPASE DOMAIN-CONTAINING PROTEIN-RELATED"/>
    <property type="match status" value="1"/>
</dbReference>
<feature type="domain" description="TIR" evidence="1">
    <location>
        <begin position="1"/>
        <end position="125"/>
    </location>
</feature>
<dbReference type="InterPro" id="IPR035897">
    <property type="entry name" value="Toll_tir_struct_dom_sf"/>
</dbReference>
<dbReference type="InterPro" id="IPR053137">
    <property type="entry name" value="NLR-like"/>
</dbReference>
<proteinExistence type="predicted"/>
<dbReference type="Pfam" id="PF13424">
    <property type="entry name" value="TPR_12"/>
    <property type="match status" value="1"/>
</dbReference>
<dbReference type="EMBL" id="JAEACQ010000341">
    <property type="protein sequence ID" value="MBL7632547.1"/>
    <property type="molecule type" value="Genomic_DNA"/>
</dbReference>
<dbReference type="Gene3D" id="1.25.40.10">
    <property type="entry name" value="Tetratricopeptide repeat domain"/>
    <property type="match status" value="1"/>
</dbReference>
<dbReference type="InterPro" id="IPR000157">
    <property type="entry name" value="TIR_dom"/>
</dbReference>
<dbReference type="Pfam" id="PF13374">
    <property type="entry name" value="TPR_10"/>
    <property type="match status" value="3"/>
</dbReference>
<evidence type="ECO:0000313" key="2">
    <source>
        <dbReference type="EMBL" id="MBL7632547.1"/>
    </source>
</evidence>
<keyword evidence="3" id="KW-1185">Reference proteome</keyword>
<dbReference type="InterPro" id="IPR027417">
    <property type="entry name" value="P-loop_NTPase"/>
</dbReference>
<sequence>MDFFVSHAGPDTEWAEWVAATLASAGYGVELDVWDWTAGTSFVAAMNRALTRAGRVLALVSPAYFARTWTTAEWEAAFVRRAEDSGFLVPVLIRRCAPEEYPRLLTPLIHIDLVGLNEAAARKMLVDRLAGPARPPAGATVPFPGSERGALAPRGSGGRPLVFPGRLPDVWGPVPARNLFFTGRDQALADLHARLAGDAEPVVTVSALAGMGGVGKTQLAAEYAHRHASAYRLVWWINAETANQAATGLGTLADTLGLPPGDPAQRRAMLWAALAGRDDWLLVYDNITDPDTLAAVLPPRVSGRVLVTSRARLPRLPTVDIGIFDRAESVALLHYHLSELSTADADRVASALTDLPLAVDQAGAYLAETPLGVDAYLRLLADQPQLALADATPDHAGLAATVTAARARLAALDPDAAGLLDQLAFLASDPIPLAGAGPTSTGLVVAGDRGKAAERLRLLVRLALTRRTGTGVQLHRLVAALLRARLDPDERAATLGRCLHLLVSANPGDPEDPATWLAWAAIAPHIQAASAHLATIGPPAPAEPEPFRALLADCAWYLYRNGQADSVRQLATALGRWTRGRPGPDDLHTLRVATALASALSFLGEVQEARNLAADTLTRCRRVLGEDSPVTLYSAVYLAGDLVVLGEMEEARELAADTLVRCRRILGPDRPATLDLAATLANALLAGGEVQEARELAADTLARCRRVFGEEPPVTLYSRATLSGAMMMLGEAAAARELAADTLVRCRQLLGPDDPMALLSAVALAGALLLLGEAQAARELAADTLARCRRVFGEDHLLTRYSGTALTGAMTMLESDA</sequence>
<dbReference type="RefSeq" id="WP_203005123.1">
    <property type="nucleotide sequence ID" value="NZ_JADWYU010000233.1"/>
</dbReference>
<name>A0A937RLI1_9ACTN</name>
<protein>
    <submittedName>
        <fullName evidence="2">Tetratricopeptide repeat protein</fullName>
    </submittedName>
</protein>